<feature type="non-terminal residue" evidence="1">
    <location>
        <position position="129"/>
    </location>
</feature>
<reference evidence="1" key="2">
    <citation type="journal article" date="2023" name="Proc. Natl. Acad. Sci. U.S.A.">
        <title>A global phylogenomic analysis of the shiitake genus Lentinula.</title>
        <authorList>
            <person name="Sierra-Patev S."/>
            <person name="Min B."/>
            <person name="Naranjo-Ortiz M."/>
            <person name="Looney B."/>
            <person name="Konkel Z."/>
            <person name="Slot J.C."/>
            <person name="Sakamoto Y."/>
            <person name="Steenwyk J.L."/>
            <person name="Rokas A."/>
            <person name="Carro J."/>
            <person name="Camarero S."/>
            <person name="Ferreira P."/>
            <person name="Molpeceres G."/>
            <person name="Ruiz-Duenas F.J."/>
            <person name="Serrano A."/>
            <person name="Henrissat B."/>
            <person name="Drula E."/>
            <person name="Hughes K.W."/>
            <person name="Mata J.L."/>
            <person name="Ishikawa N.K."/>
            <person name="Vargas-Isla R."/>
            <person name="Ushijima S."/>
            <person name="Smith C.A."/>
            <person name="Donoghue J."/>
            <person name="Ahrendt S."/>
            <person name="Andreopoulos W."/>
            <person name="He G."/>
            <person name="LaButti K."/>
            <person name="Lipzen A."/>
            <person name="Ng V."/>
            <person name="Riley R."/>
            <person name="Sandor L."/>
            <person name="Barry K."/>
            <person name="Martinez A.T."/>
            <person name="Xiao Y."/>
            <person name="Gibbons J.G."/>
            <person name="Terashima K."/>
            <person name="Grigoriev I.V."/>
            <person name="Hibbett D."/>
        </authorList>
    </citation>
    <scope>NUCLEOTIDE SEQUENCE</scope>
    <source>
        <strain evidence="1">ET3784</strain>
    </source>
</reference>
<dbReference type="AlphaFoldDB" id="A0AA38JIL9"/>
<protein>
    <submittedName>
        <fullName evidence="1">Uncharacterized protein</fullName>
    </submittedName>
</protein>
<sequence length="129" mass="14634">FGDPLAERVEYALSQSAPFPGELVSNNDVQSIERFVAYRTSEHTHLILDSLYDELEIQIPTSLLTNPDFEPGTWYARKLCEQGIAVTMDEMISRPMGDARATRVSQILNGAHHYPGDDLPDFHPRRNVY</sequence>
<evidence type="ECO:0000313" key="2">
    <source>
        <dbReference type="Proteomes" id="UP001176059"/>
    </source>
</evidence>
<evidence type="ECO:0000313" key="1">
    <source>
        <dbReference type="EMBL" id="KAJ3731345.1"/>
    </source>
</evidence>
<dbReference type="Proteomes" id="UP001176059">
    <property type="component" value="Unassembled WGS sequence"/>
</dbReference>
<proteinExistence type="predicted"/>
<keyword evidence="2" id="KW-1185">Reference proteome</keyword>
<reference evidence="1" key="1">
    <citation type="submission" date="2022-08" db="EMBL/GenBank/DDBJ databases">
        <authorList>
            <consortium name="DOE Joint Genome Institute"/>
            <person name="Min B."/>
            <person name="Sierra-Patev S."/>
            <person name="Naranjo-Ortiz M."/>
            <person name="Looney B."/>
            <person name="Konkel Z."/>
            <person name="Slot J.C."/>
            <person name="Sakamoto Y."/>
            <person name="Steenwyk J.L."/>
            <person name="Rokas A."/>
            <person name="Carro J."/>
            <person name="Camarero S."/>
            <person name="Ferreira P."/>
            <person name="Molpeceres G."/>
            <person name="Ruiz-duenas F.J."/>
            <person name="Serrano A."/>
            <person name="Henrissat B."/>
            <person name="Drula E."/>
            <person name="Hughes K.W."/>
            <person name="Mata J.L."/>
            <person name="Ishikawa N.K."/>
            <person name="Vargas-Isla R."/>
            <person name="Ushijima S."/>
            <person name="Smith C.A."/>
            <person name="Ahrendt S."/>
            <person name="Andreopoulos W."/>
            <person name="He G."/>
            <person name="LaButti K."/>
            <person name="Lipzen A."/>
            <person name="Ng V."/>
            <person name="Riley R."/>
            <person name="Sandor L."/>
            <person name="Barry K."/>
            <person name="Martinez A.T."/>
            <person name="Xiao Y."/>
            <person name="Gibbons J.G."/>
            <person name="Terashima K."/>
            <person name="Hibbett D.S."/>
            <person name="Grigoriev I.V."/>
        </authorList>
    </citation>
    <scope>NUCLEOTIDE SEQUENCE</scope>
    <source>
        <strain evidence="1">ET3784</strain>
    </source>
</reference>
<gene>
    <name evidence="1" type="ORF">DFJ43DRAFT_974377</name>
</gene>
<comment type="caution">
    <text evidence="1">The sequence shown here is derived from an EMBL/GenBank/DDBJ whole genome shotgun (WGS) entry which is preliminary data.</text>
</comment>
<accession>A0AA38JIL9</accession>
<feature type="non-terminal residue" evidence="1">
    <location>
        <position position="1"/>
    </location>
</feature>
<dbReference type="EMBL" id="JANVFO010000031">
    <property type="protein sequence ID" value="KAJ3731345.1"/>
    <property type="molecule type" value="Genomic_DNA"/>
</dbReference>
<name>A0AA38JIL9_9AGAR</name>
<organism evidence="1 2">
    <name type="scientific">Lentinula guzmanii</name>
    <dbReference type="NCBI Taxonomy" id="2804957"/>
    <lineage>
        <taxon>Eukaryota</taxon>
        <taxon>Fungi</taxon>
        <taxon>Dikarya</taxon>
        <taxon>Basidiomycota</taxon>
        <taxon>Agaricomycotina</taxon>
        <taxon>Agaricomycetes</taxon>
        <taxon>Agaricomycetidae</taxon>
        <taxon>Agaricales</taxon>
        <taxon>Marasmiineae</taxon>
        <taxon>Omphalotaceae</taxon>
        <taxon>Lentinula</taxon>
    </lineage>
</organism>